<proteinExistence type="inferred from homology"/>
<evidence type="ECO:0000313" key="15">
    <source>
        <dbReference type="Proteomes" id="UP000033710"/>
    </source>
</evidence>
<dbReference type="GO" id="GO:0015910">
    <property type="term" value="P:long-chain fatty acid import into peroxisome"/>
    <property type="evidence" value="ECO:0007669"/>
    <property type="project" value="TreeGrafter"/>
</dbReference>
<feature type="domain" description="ABC transporter" evidence="12">
    <location>
        <begin position="494"/>
        <end position="724"/>
    </location>
</feature>
<dbReference type="GO" id="GO:0007031">
    <property type="term" value="P:peroxisome organization"/>
    <property type="evidence" value="ECO:0007669"/>
    <property type="project" value="TreeGrafter"/>
</dbReference>
<feature type="coiled-coil region" evidence="9">
    <location>
        <begin position="715"/>
        <end position="742"/>
    </location>
</feature>
<evidence type="ECO:0000256" key="11">
    <source>
        <dbReference type="SAM" id="Phobius"/>
    </source>
</evidence>
<gene>
    <name evidence="14" type="ORF">SPSK_03090</name>
</gene>
<dbReference type="GO" id="GO:0005524">
    <property type="term" value="F:ATP binding"/>
    <property type="evidence" value="ECO:0007669"/>
    <property type="project" value="UniProtKB-KW"/>
</dbReference>
<dbReference type="InterPro" id="IPR017871">
    <property type="entry name" value="ABC_transporter-like_CS"/>
</dbReference>
<dbReference type="InterPro" id="IPR027417">
    <property type="entry name" value="P-loop_NTPase"/>
</dbReference>
<sequence>MAAQSKLAPLLGDHERRTLRSLLSSLTRGYLNNRTRISRAVYVTLFLALVNRVRNAIAEQRAAGEAEKKDHASGLVDSSATSGEPGSAPKRKKVELDRAFFRSLFRLLRIVVPGWRSKEARLLVSHSVFLVVRTLLSLQIAAMDGALVKSLVRGQGKQFLKRIVWWMLIAVPATFTNSMLAYHQAELALRYRTRLTHFIHERYLSNMTFYGLSALDDRIKNPDQLIAVDVAKFSNSLAELYSNLAKPILDMTIYTYSLSKSVGGEGVVFMSLLVQLSAIAMRALTPPFGKYVADEARLEGEFRFQHSRLIDHSEEVALYAGHSAEKDTLDKGYFTLIKHVNYILRQRFYHGFMEDYVIKYLWGALGLLLCSMPVFVPIPGVGGAPLAAAAGGNSAAAKAGMASAVRHMADRTESFVTNRRMLLSASDAFGRIMFSYREIMELAGYTSRVSTLLDVMKDVHDGHFEKNLVSSNDNTDDHAAVLKGRGTVVESDVIEFKDVPIISPNGDVLVPALSFCLRAGDHLLVVGPNGCGKSSLFRILGGLWPVYGGSVHRPPPTDIFYIPQRPYLPRGTLRQQIIYPDSLRNMRSKGVSDADLEKLLQLLGLEELLASQVDNGGWDAVAEWREVLSVGWQQRVAMARLLYHRPRYAILDECTSSVTLEMEKTMYEQAKAMGVTLMTVSHRRSLWQYHNHILQFDGQGKYIFTRLDAERRLRLEDEKDDLDLLLRQVPDAEKRMAELEEAMA</sequence>
<reference evidence="14 15" key="1">
    <citation type="journal article" date="2014" name="BMC Genomics">
        <title>Comparative genomics of the major fungal agents of human and animal Sporotrichosis: Sporothrix schenckii and Sporothrix brasiliensis.</title>
        <authorList>
            <person name="Teixeira M.M."/>
            <person name="de Almeida L.G."/>
            <person name="Kubitschek-Barreira P."/>
            <person name="Alves F.L."/>
            <person name="Kioshima E.S."/>
            <person name="Abadio A.K."/>
            <person name="Fernandes L."/>
            <person name="Derengowski L.S."/>
            <person name="Ferreira K.S."/>
            <person name="Souza R.C."/>
            <person name="Ruiz J.C."/>
            <person name="de Andrade N.C."/>
            <person name="Paes H.C."/>
            <person name="Nicola A.M."/>
            <person name="Albuquerque P."/>
            <person name="Gerber A.L."/>
            <person name="Martins V.P."/>
            <person name="Peconick L.D."/>
            <person name="Neto A.V."/>
            <person name="Chaucanez C.B."/>
            <person name="Silva P.A."/>
            <person name="Cunha O.L."/>
            <person name="de Oliveira F.F."/>
            <person name="dos Santos T.C."/>
            <person name="Barros A.L."/>
            <person name="Soares M.A."/>
            <person name="de Oliveira L.M."/>
            <person name="Marini M.M."/>
            <person name="Villalobos-Duno H."/>
            <person name="Cunha M.M."/>
            <person name="de Hoog S."/>
            <person name="da Silveira J.F."/>
            <person name="Henrissat B."/>
            <person name="Nino-Vega G.A."/>
            <person name="Cisalpino P.S."/>
            <person name="Mora-Montes H.M."/>
            <person name="Almeida S.R."/>
            <person name="Stajich J.E."/>
            <person name="Lopes-Bezerra L.M."/>
            <person name="Vasconcelos A.T."/>
            <person name="Felipe M.S."/>
        </authorList>
    </citation>
    <scope>NUCLEOTIDE SEQUENCE [LARGE SCALE GENOMIC DNA]</scope>
    <source>
        <strain evidence="14 15">1099-18</strain>
    </source>
</reference>
<organism evidence="14 15">
    <name type="scientific">Sporothrix schenckii 1099-18</name>
    <dbReference type="NCBI Taxonomy" id="1397361"/>
    <lineage>
        <taxon>Eukaryota</taxon>
        <taxon>Fungi</taxon>
        <taxon>Dikarya</taxon>
        <taxon>Ascomycota</taxon>
        <taxon>Pezizomycotina</taxon>
        <taxon>Sordariomycetes</taxon>
        <taxon>Sordariomycetidae</taxon>
        <taxon>Ophiostomatales</taxon>
        <taxon>Ophiostomataceae</taxon>
        <taxon>Sporothrix</taxon>
    </lineage>
</organism>
<evidence type="ECO:0000256" key="2">
    <source>
        <dbReference type="ARBA" id="ARBA00008575"/>
    </source>
</evidence>
<dbReference type="InterPro" id="IPR003593">
    <property type="entry name" value="AAA+_ATPase"/>
</dbReference>
<dbReference type="GO" id="GO:0016887">
    <property type="term" value="F:ATP hydrolysis activity"/>
    <property type="evidence" value="ECO:0007669"/>
    <property type="project" value="InterPro"/>
</dbReference>
<evidence type="ECO:0000259" key="13">
    <source>
        <dbReference type="PROSITE" id="PS50929"/>
    </source>
</evidence>
<dbReference type="PROSITE" id="PS50929">
    <property type="entry name" value="ABC_TM1F"/>
    <property type="match status" value="1"/>
</dbReference>
<dbReference type="EMBL" id="AXCR01000010">
    <property type="protein sequence ID" value="KJR82803.1"/>
    <property type="molecule type" value="Genomic_DNA"/>
</dbReference>
<comment type="similarity">
    <text evidence="2">Belongs to the ABC transporter superfamily. ABCD family. Peroxisomal fatty acyl CoA transporter (TC 3.A.1.203) subfamily.</text>
</comment>
<dbReference type="Pfam" id="PF06472">
    <property type="entry name" value="ABC_membrane_2"/>
    <property type="match status" value="1"/>
</dbReference>
<evidence type="ECO:0000256" key="5">
    <source>
        <dbReference type="ARBA" id="ARBA00022741"/>
    </source>
</evidence>
<name>A0A0F2LZB9_SPOSC</name>
<comment type="subcellular location">
    <subcellularLocation>
        <location evidence="1">Peroxisome membrane</location>
        <topology evidence="1">Multi-pass membrane protein</topology>
    </subcellularLocation>
</comment>
<reference evidence="14 15" key="2">
    <citation type="journal article" date="2015" name="Eukaryot. Cell">
        <title>Asexual propagation of a virulent clone complex in a human and feline outbreak of sporotrichosis.</title>
        <authorList>
            <person name="Teixeira Mde M."/>
            <person name="Rodrigues A.M."/>
            <person name="Tsui C.K."/>
            <person name="de Almeida L.G."/>
            <person name="Van Diepeningen A.D."/>
            <person name="van den Ende B.G."/>
            <person name="Fernandes G.F."/>
            <person name="Kano R."/>
            <person name="Hamelin R.C."/>
            <person name="Lopes-Bezerra L.M."/>
            <person name="Vasconcelos A.T."/>
            <person name="de Hoog S."/>
            <person name="de Camargo Z.P."/>
            <person name="Felipe M.S."/>
        </authorList>
    </citation>
    <scope>NUCLEOTIDE SEQUENCE [LARGE SCALE GENOMIC DNA]</scope>
    <source>
        <strain evidence="14 15">1099-18</strain>
    </source>
</reference>
<keyword evidence="5" id="KW-0547">Nucleotide-binding</keyword>
<dbReference type="GO" id="GO:0005324">
    <property type="term" value="F:long-chain fatty acid transmembrane transporter activity"/>
    <property type="evidence" value="ECO:0007669"/>
    <property type="project" value="TreeGrafter"/>
</dbReference>
<dbReference type="GeneID" id="27665208"/>
<evidence type="ECO:0000256" key="1">
    <source>
        <dbReference type="ARBA" id="ARBA00004585"/>
    </source>
</evidence>
<evidence type="ECO:0000259" key="12">
    <source>
        <dbReference type="PROSITE" id="PS50893"/>
    </source>
</evidence>
<dbReference type="SMART" id="SM00382">
    <property type="entry name" value="AAA"/>
    <property type="match status" value="1"/>
</dbReference>
<accession>A0A0F2LZB9</accession>
<keyword evidence="6 14" id="KW-0067">ATP-binding</keyword>
<dbReference type="PROSITE" id="PS50893">
    <property type="entry name" value="ABC_TRANSPORTER_2"/>
    <property type="match status" value="1"/>
</dbReference>
<evidence type="ECO:0000256" key="3">
    <source>
        <dbReference type="ARBA" id="ARBA00022448"/>
    </source>
</evidence>
<dbReference type="GO" id="GO:0005778">
    <property type="term" value="C:peroxisomal membrane"/>
    <property type="evidence" value="ECO:0007669"/>
    <property type="project" value="UniProtKB-SubCell"/>
</dbReference>
<dbReference type="InterPro" id="IPR036640">
    <property type="entry name" value="ABC1_TM_sf"/>
</dbReference>
<dbReference type="GO" id="GO:0042760">
    <property type="term" value="P:very long-chain fatty acid catabolic process"/>
    <property type="evidence" value="ECO:0007669"/>
    <property type="project" value="TreeGrafter"/>
</dbReference>
<dbReference type="KEGG" id="ssck:SPSK_03090"/>
<evidence type="ECO:0000256" key="4">
    <source>
        <dbReference type="ARBA" id="ARBA00022692"/>
    </source>
</evidence>
<dbReference type="CDD" id="cd03223">
    <property type="entry name" value="ABCD_peroxisomal_ALDP"/>
    <property type="match status" value="1"/>
</dbReference>
<dbReference type="GO" id="GO:0006635">
    <property type="term" value="P:fatty acid beta-oxidation"/>
    <property type="evidence" value="ECO:0007669"/>
    <property type="project" value="TreeGrafter"/>
</dbReference>
<dbReference type="Gene3D" id="1.20.1560.10">
    <property type="entry name" value="ABC transporter type 1, transmembrane domain"/>
    <property type="match status" value="1"/>
</dbReference>
<dbReference type="PANTHER" id="PTHR11384">
    <property type="entry name" value="ATP-BINDING CASSETTE, SUB-FAMILY D MEMBER"/>
    <property type="match status" value="1"/>
</dbReference>
<keyword evidence="9" id="KW-0175">Coiled coil</keyword>
<dbReference type="InterPro" id="IPR003439">
    <property type="entry name" value="ABC_transporter-like_ATP-bd"/>
</dbReference>
<dbReference type="SUPFAM" id="SSF52540">
    <property type="entry name" value="P-loop containing nucleoside triphosphate hydrolases"/>
    <property type="match status" value="1"/>
</dbReference>
<keyword evidence="4 11" id="KW-0812">Transmembrane</keyword>
<dbReference type="RefSeq" id="XP_016585479.1">
    <property type="nucleotide sequence ID" value="XM_016729931.1"/>
</dbReference>
<feature type="domain" description="ABC transmembrane type-1" evidence="13">
    <location>
        <begin position="128"/>
        <end position="331"/>
    </location>
</feature>
<dbReference type="PROSITE" id="PS00211">
    <property type="entry name" value="ABC_TRANSPORTER_1"/>
    <property type="match status" value="1"/>
</dbReference>
<dbReference type="Proteomes" id="UP000033710">
    <property type="component" value="Unassembled WGS sequence"/>
</dbReference>
<keyword evidence="7 11" id="KW-1133">Transmembrane helix</keyword>
<evidence type="ECO:0000256" key="9">
    <source>
        <dbReference type="SAM" id="Coils"/>
    </source>
</evidence>
<dbReference type="PANTHER" id="PTHR11384:SF69">
    <property type="entry name" value="PEROXISOMAL LONG-CHAIN FATTY ACID IMPORT PROTEIN 1"/>
    <property type="match status" value="1"/>
</dbReference>
<dbReference type="Pfam" id="PF00005">
    <property type="entry name" value="ABC_tran"/>
    <property type="match status" value="1"/>
</dbReference>
<keyword evidence="3" id="KW-0813">Transport</keyword>
<dbReference type="InterPro" id="IPR011527">
    <property type="entry name" value="ABC1_TM_dom"/>
</dbReference>
<feature type="region of interest" description="Disordered" evidence="10">
    <location>
        <begin position="64"/>
        <end position="90"/>
    </location>
</feature>
<dbReference type="InterPro" id="IPR050835">
    <property type="entry name" value="ABC_transporter_sub-D"/>
</dbReference>
<feature type="transmembrane region" description="Helical" evidence="11">
    <location>
        <begin position="357"/>
        <end position="376"/>
    </location>
</feature>
<keyword evidence="8 11" id="KW-0472">Membrane</keyword>
<evidence type="ECO:0000313" key="14">
    <source>
        <dbReference type="EMBL" id="KJR82803.1"/>
    </source>
</evidence>
<evidence type="ECO:0000256" key="10">
    <source>
        <dbReference type="SAM" id="MobiDB-lite"/>
    </source>
</evidence>
<dbReference type="AlphaFoldDB" id="A0A0F2LZB9"/>
<evidence type="ECO:0000256" key="7">
    <source>
        <dbReference type="ARBA" id="ARBA00022989"/>
    </source>
</evidence>
<evidence type="ECO:0000256" key="6">
    <source>
        <dbReference type="ARBA" id="ARBA00022840"/>
    </source>
</evidence>
<dbReference type="OrthoDB" id="422637at2759"/>
<dbReference type="Gene3D" id="3.40.50.300">
    <property type="entry name" value="P-loop containing nucleotide triphosphate hydrolases"/>
    <property type="match status" value="1"/>
</dbReference>
<evidence type="ECO:0000256" key="8">
    <source>
        <dbReference type="ARBA" id="ARBA00023136"/>
    </source>
</evidence>
<dbReference type="GO" id="GO:0140359">
    <property type="term" value="F:ABC-type transporter activity"/>
    <property type="evidence" value="ECO:0007669"/>
    <property type="project" value="InterPro"/>
</dbReference>
<dbReference type="VEuPathDB" id="FungiDB:SPSK_03090"/>
<feature type="transmembrane region" description="Helical" evidence="11">
    <location>
        <begin position="163"/>
        <end position="182"/>
    </location>
</feature>
<dbReference type="FunFam" id="3.40.50.300:FF:000636">
    <property type="entry name" value="ATP-binding cassette sub-family D member 3"/>
    <property type="match status" value="1"/>
</dbReference>
<protein>
    <submittedName>
        <fullName evidence="14">ATP-binding protein cassette, subfamily D (ALD), member 2</fullName>
    </submittedName>
</protein>
<comment type="caution">
    <text evidence="14">The sequence shown here is derived from an EMBL/GenBank/DDBJ whole genome shotgun (WGS) entry which is preliminary data.</text>
</comment>